<reference evidence="2 3" key="1">
    <citation type="submission" date="2018-05" db="EMBL/GenBank/DDBJ databases">
        <title>Genomic Encyclopedia of Archaeal and Bacterial Type Strains, Phase II (KMG-II): from individual species to whole genera.</title>
        <authorList>
            <person name="Goeker M."/>
        </authorList>
    </citation>
    <scope>NUCLEOTIDE SEQUENCE [LARGE SCALE GENOMIC DNA]</scope>
    <source>
        <strain evidence="2 3">DSM 45184</strain>
    </source>
</reference>
<dbReference type="AlphaFoldDB" id="A0A316EFM6"/>
<dbReference type="OrthoDB" id="3297513at2"/>
<evidence type="ECO:0000313" key="3">
    <source>
        <dbReference type="Proteomes" id="UP000245697"/>
    </source>
</evidence>
<evidence type="ECO:0008006" key="4">
    <source>
        <dbReference type="Google" id="ProtNLM"/>
    </source>
</evidence>
<gene>
    <name evidence="2" type="ORF">BC793_15422</name>
</gene>
<protein>
    <recommendedName>
        <fullName evidence="4">Subtilisin inhibitor-like</fullName>
    </recommendedName>
</protein>
<feature type="signal peptide" evidence="1">
    <location>
        <begin position="1"/>
        <end position="22"/>
    </location>
</feature>
<keyword evidence="3" id="KW-1185">Reference proteome</keyword>
<name>A0A316EFM6_9ACTN</name>
<feature type="chain" id="PRO_5039419939" description="Subtilisin inhibitor-like" evidence="1">
    <location>
        <begin position="23"/>
        <end position="141"/>
    </location>
</feature>
<sequence>MRRPTYLLAILAMAFSTALIPAAVSASSHHGPDRCVSVQPEVGFYEGGRVGTAVLTVPDSRCRTISVSHIKDPANPSDRCQTFLLGFYPLGEDGSLTYTEPVTACGGHRTVLARNVPDGTEYIALYDIDYLEQRIRFRIHH</sequence>
<organism evidence="2 3">
    <name type="scientific">Actinoplanes xinjiangensis</name>
    <dbReference type="NCBI Taxonomy" id="512350"/>
    <lineage>
        <taxon>Bacteria</taxon>
        <taxon>Bacillati</taxon>
        <taxon>Actinomycetota</taxon>
        <taxon>Actinomycetes</taxon>
        <taxon>Micromonosporales</taxon>
        <taxon>Micromonosporaceae</taxon>
        <taxon>Actinoplanes</taxon>
    </lineage>
</organism>
<evidence type="ECO:0000256" key="1">
    <source>
        <dbReference type="SAM" id="SignalP"/>
    </source>
</evidence>
<accession>A0A316EFM6</accession>
<dbReference type="RefSeq" id="WP_146246794.1">
    <property type="nucleotide sequence ID" value="NZ_BONA01000119.1"/>
</dbReference>
<proteinExistence type="predicted"/>
<dbReference type="EMBL" id="QGGR01000054">
    <property type="protein sequence ID" value="PWK27504.1"/>
    <property type="molecule type" value="Genomic_DNA"/>
</dbReference>
<keyword evidence="1" id="KW-0732">Signal</keyword>
<comment type="caution">
    <text evidence="2">The sequence shown here is derived from an EMBL/GenBank/DDBJ whole genome shotgun (WGS) entry which is preliminary data.</text>
</comment>
<dbReference type="Proteomes" id="UP000245697">
    <property type="component" value="Unassembled WGS sequence"/>
</dbReference>
<evidence type="ECO:0000313" key="2">
    <source>
        <dbReference type="EMBL" id="PWK27504.1"/>
    </source>
</evidence>